<comment type="caution">
    <text evidence="2">The sequence shown here is derived from an EMBL/GenBank/DDBJ whole genome shotgun (WGS) entry which is preliminary data.</text>
</comment>
<evidence type="ECO:0000313" key="2">
    <source>
        <dbReference type="EMBL" id="KYO36050.1"/>
    </source>
</evidence>
<dbReference type="Proteomes" id="UP000050525">
    <property type="component" value="Unassembled WGS sequence"/>
</dbReference>
<evidence type="ECO:0000313" key="3">
    <source>
        <dbReference type="Proteomes" id="UP000050525"/>
    </source>
</evidence>
<protein>
    <submittedName>
        <fullName evidence="2">Uncharacterized protein</fullName>
    </submittedName>
</protein>
<accession>A0A151NH25</accession>
<evidence type="ECO:0000256" key="1">
    <source>
        <dbReference type="SAM" id="MobiDB-lite"/>
    </source>
</evidence>
<feature type="region of interest" description="Disordered" evidence="1">
    <location>
        <begin position="38"/>
        <end position="59"/>
    </location>
</feature>
<dbReference type="AlphaFoldDB" id="A0A151NH25"/>
<sequence length="89" mass="10029">MPNTTVGSAHIRHFHYVTGTGAFLYLLSCGHCHGLSWEQEQRNRPTTPSPPEAESCRRVPVETGSWMQRTLDRTVLRAGPKSPPLQFQQ</sequence>
<keyword evidence="3" id="KW-1185">Reference proteome</keyword>
<organism evidence="2 3">
    <name type="scientific">Alligator mississippiensis</name>
    <name type="common">American alligator</name>
    <dbReference type="NCBI Taxonomy" id="8496"/>
    <lineage>
        <taxon>Eukaryota</taxon>
        <taxon>Metazoa</taxon>
        <taxon>Chordata</taxon>
        <taxon>Craniata</taxon>
        <taxon>Vertebrata</taxon>
        <taxon>Euteleostomi</taxon>
        <taxon>Archelosauria</taxon>
        <taxon>Archosauria</taxon>
        <taxon>Crocodylia</taxon>
        <taxon>Alligatoridae</taxon>
        <taxon>Alligatorinae</taxon>
        <taxon>Alligator</taxon>
    </lineage>
</organism>
<reference evidence="2 3" key="1">
    <citation type="journal article" date="2012" name="Genome Biol.">
        <title>Sequencing three crocodilian genomes to illuminate the evolution of archosaurs and amniotes.</title>
        <authorList>
            <person name="St John J.A."/>
            <person name="Braun E.L."/>
            <person name="Isberg S.R."/>
            <person name="Miles L.G."/>
            <person name="Chong A.Y."/>
            <person name="Gongora J."/>
            <person name="Dalzell P."/>
            <person name="Moran C."/>
            <person name="Bed'hom B."/>
            <person name="Abzhanov A."/>
            <person name="Burgess S.C."/>
            <person name="Cooksey A.M."/>
            <person name="Castoe T.A."/>
            <person name="Crawford N.G."/>
            <person name="Densmore L.D."/>
            <person name="Drew J.C."/>
            <person name="Edwards S.V."/>
            <person name="Faircloth B.C."/>
            <person name="Fujita M.K."/>
            <person name="Greenwold M.J."/>
            <person name="Hoffmann F.G."/>
            <person name="Howard J.M."/>
            <person name="Iguchi T."/>
            <person name="Janes D.E."/>
            <person name="Khan S.Y."/>
            <person name="Kohno S."/>
            <person name="de Koning A.J."/>
            <person name="Lance S.L."/>
            <person name="McCarthy F.M."/>
            <person name="McCormack J.E."/>
            <person name="Merchant M.E."/>
            <person name="Peterson D.G."/>
            <person name="Pollock D.D."/>
            <person name="Pourmand N."/>
            <person name="Raney B.J."/>
            <person name="Roessler K.A."/>
            <person name="Sanford J.R."/>
            <person name="Sawyer R.H."/>
            <person name="Schmidt C.J."/>
            <person name="Triplett E.W."/>
            <person name="Tuberville T.D."/>
            <person name="Venegas-Anaya M."/>
            <person name="Howard J.T."/>
            <person name="Jarvis E.D."/>
            <person name="Guillette L.J.Jr."/>
            <person name="Glenn T.C."/>
            <person name="Green R.E."/>
            <person name="Ray D.A."/>
        </authorList>
    </citation>
    <scope>NUCLEOTIDE SEQUENCE [LARGE SCALE GENOMIC DNA]</scope>
    <source>
        <strain evidence="2">KSC_2009_1</strain>
    </source>
</reference>
<proteinExistence type="predicted"/>
<dbReference type="EMBL" id="AKHW03003018">
    <property type="protein sequence ID" value="KYO36050.1"/>
    <property type="molecule type" value="Genomic_DNA"/>
</dbReference>
<name>A0A151NH25_ALLMI</name>
<gene>
    <name evidence="2" type="ORF">Y1Q_0013098</name>
</gene>